<reference evidence="2 3" key="1">
    <citation type="submission" date="2016-07" db="EMBL/GenBank/DDBJ databases">
        <title>Pervasive Adenine N6-methylation of Active Genes in Fungi.</title>
        <authorList>
            <consortium name="DOE Joint Genome Institute"/>
            <person name="Mondo S.J."/>
            <person name="Dannebaum R.O."/>
            <person name="Kuo R.C."/>
            <person name="Labutti K."/>
            <person name="Haridas S."/>
            <person name="Kuo A."/>
            <person name="Salamov A."/>
            <person name="Ahrendt S.R."/>
            <person name="Lipzen A."/>
            <person name="Sullivan W."/>
            <person name="Andreopoulos W.B."/>
            <person name="Clum A."/>
            <person name="Lindquist E."/>
            <person name="Daum C."/>
            <person name="Ramamoorthy G.K."/>
            <person name="Gryganskyi A."/>
            <person name="Culley D."/>
            <person name="Magnuson J.K."/>
            <person name="James T.Y."/>
            <person name="O'Malley M.A."/>
            <person name="Stajich J.E."/>
            <person name="Spatafora J.W."/>
            <person name="Visel A."/>
            <person name="Grigoriev I.V."/>
        </authorList>
    </citation>
    <scope>NUCLEOTIDE SEQUENCE [LARGE SCALE GENOMIC DNA]</scope>
    <source>
        <strain evidence="2 3">NRRL 2496</strain>
    </source>
</reference>
<dbReference type="Proteomes" id="UP000242180">
    <property type="component" value="Unassembled WGS sequence"/>
</dbReference>
<name>A0A1X2HJR2_SYNRA</name>
<evidence type="ECO:0000256" key="1">
    <source>
        <dbReference type="SAM" id="MobiDB-lite"/>
    </source>
</evidence>
<feature type="region of interest" description="Disordered" evidence="1">
    <location>
        <begin position="82"/>
        <end position="114"/>
    </location>
</feature>
<accession>A0A1X2HJR2</accession>
<protein>
    <submittedName>
        <fullName evidence="2">Uncharacterized protein</fullName>
    </submittedName>
</protein>
<organism evidence="2 3">
    <name type="scientific">Syncephalastrum racemosum</name>
    <name type="common">Filamentous fungus</name>
    <dbReference type="NCBI Taxonomy" id="13706"/>
    <lineage>
        <taxon>Eukaryota</taxon>
        <taxon>Fungi</taxon>
        <taxon>Fungi incertae sedis</taxon>
        <taxon>Mucoromycota</taxon>
        <taxon>Mucoromycotina</taxon>
        <taxon>Mucoromycetes</taxon>
        <taxon>Mucorales</taxon>
        <taxon>Syncephalastraceae</taxon>
        <taxon>Syncephalastrum</taxon>
    </lineage>
</organism>
<comment type="caution">
    <text evidence="2">The sequence shown here is derived from an EMBL/GenBank/DDBJ whole genome shotgun (WGS) entry which is preliminary data.</text>
</comment>
<gene>
    <name evidence="2" type="ORF">BCR43DRAFT_489037</name>
</gene>
<dbReference type="EMBL" id="MCGN01000003">
    <property type="protein sequence ID" value="ORY99288.1"/>
    <property type="molecule type" value="Genomic_DNA"/>
</dbReference>
<dbReference type="InParanoid" id="A0A1X2HJR2"/>
<dbReference type="AlphaFoldDB" id="A0A1X2HJR2"/>
<dbReference type="OrthoDB" id="2286148at2759"/>
<evidence type="ECO:0000313" key="3">
    <source>
        <dbReference type="Proteomes" id="UP000242180"/>
    </source>
</evidence>
<evidence type="ECO:0000313" key="2">
    <source>
        <dbReference type="EMBL" id="ORY99288.1"/>
    </source>
</evidence>
<sequence>MSWVTFIYKCSHINVARALAAPNNVRTFTLHVGGLSNTLRIRLALALRPVNSSFASDFQCKLEPGQFTMRADDFSDALASHTTTRKAIDEARPSHPAPRPPFSRRPCGKPSSVG</sequence>
<keyword evidence="3" id="KW-1185">Reference proteome</keyword>
<proteinExistence type="predicted"/>